<organism evidence="1 2">
    <name type="scientific">Vitrella brassicaformis (strain CCMP3155)</name>
    <dbReference type="NCBI Taxonomy" id="1169540"/>
    <lineage>
        <taxon>Eukaryota</taxon>
        <taxon>Sar</taxon>
        <taxon>Alveolata</taxon>
        <taxon>Colpodellida</taxon>
        <taxon>Vitrellaceae</taxon>
        <taxon>Vitrella</taxon>
    </lineage>
</organism>
<reference evidence="1 2" key="1">
    <citation type="submission" date="2014-11" db="EMBL/GenBank/DDBJ databases">
        <authorList>
            <person name="Zhu J."/>
            <person name="Qi W."/>
            <person name="Song R."/>
        </authorList>
    </citation>
    <scope>NUCLEOTIDE SEQUENCE [LARGE SCALE GENOMIC DNA]</scope>
</reference>
<evidence type="ECO:0000313" key="2">
    <source>
        <dbReference type="Proteomes" id="UP000041254"/>
    </source>
</evidence>
<evidence type="ECO:0000313" key="1">
    <source>
        <dbReference type="EMBL" id="CEM07983.1"/>
    </source>
</evidence>
<dbReference type="InParanoid" id="A0A0G4F6E9"/>
<protein>
    <submittedName>
        <fullName evidence="1">Uncharacterized protein</fullName>
    </submittedName>
</protein>
<proteinExistence type="predicted"/>
<gene>
    <name evidence="1" type="ORF">Vbra_8850</name>
</gene>
<sequence>MGNKEVLEALLWDGEAELIRAVLRNRDTKMAILLDLIKQLEGGPLVSSFGQGKKAWVFGLVSRPSCRPLHQTTRRTPRGIEWFCASGASSCPSKRRLQHVRP</sequence>
<dbReference type="EMBL" id="CDMY01000382">
    <property type="protein sequence ID" value="CEM07983.1"/>
    <property type="molecule type" value="Genomic_DNA"/>
</dbReference>
<dbReference type="Proteomes" id="UP000041254">
    <property type="component" value="Unassembled WGS sequence"/>
</dbReference>
<dbReference type="AlphaFoldDB" id="A0A0G4F6E9"/>
<name>A0A0G4F6E9_VITBC</name>
<dbReference type="PhylomeDB" id="A0A0G4F6E9"/>
<keyword evidence="2" id="KW-1185">Reference proteome</keyword>
<accession>A0A0G4F6E9</accession>
<dbReference type="VEuPathDB" id="CryptoDB:Vbra_8850"/>